<reference evidence="1" key="2">
    <citation type="submission" date="2014-03" db="EMBL/GenBank/DDBJ databases">
        <title>The Genome Annotation of Fusarium oxysporum PHW808.</title>
        <authorList>
            <consortium name="The Broad Institute Genomics Platform"/>
            <person name="Ma L.-J."/>
            <person name="Corby-Kistler H."/>
            <person name="Broz K."/>
            <person name="Gale L.R."/>
            <person name="Jonkers W."/>
            <person name="O'Donnell K."/>
            <person name="Ploetz R."/>
            <person name="Steinberg C."/>
            <person name="Schwartz D.C."/>
            <person name="VanEtten H."/>
            <person name="Zhou S."/>
            <person name="Young S.K."/>
            <person name="Zeng Q."/>
            <person name="Gargeya S."/>
            <person name="Fitzgerald M."/>
            <person name="Abouelleil A."/>
            <person name="Alvarado L."/>
            <person name="Chapman S.B."/>
            <person name="Gainer-Dewar J."/>
            <person name="Goldberg J."/>
            <person name="Griggs A."/>
            <person name="Gujja S."/>
            <person name="Hansen M."/>
            <person name="Howarth C."/>
            <person name="Imamovic A."/>
            <person name="Ireland A."/>
            <person name="Larimer J."/>
            <person name="McCowan C."/>
            <person name="Murphy C."/>
            <person name="Pearson M."/>
            <person name="Poon T.W."/>
            <person name="Priest M."/>
            <person name="Roberts A."/>
            <person name="Saif S."/>
            <person name="Shea T."/>
            <person name="Sykes S."/>
            <person name="Wortman J."/>
            <person name="Nusbaum C."/>
            <person name="Birren B."/>
        </authorList>
    </citation>
    <scope>NUCLEOTIDE SEQUENCE</scope>
    <source>
        <strain evidence="1">54008</strain>
    </source>
</reference>
<dbReference type="AlphaFoldDB" id="X0HQP2"/>
<accession>X0HQP2</accession>
<dbReference type="HOGENOM" id="CLU_3143147_0_0_1"/>
<dbReference type="EMBL" id="KK035111">
    <property type="protein sequence ID" value="EXL63549.1"/>
    <property type="molecule type" value="Genomic_DNA"/>
</dbReference>
<protein>
    <submittedName>
        <fullName evidence="1">Uncharacterized protein</fullName>
    </submittedName>
</protein>
<dbReference type="Proteomes" id="UP000030676">
    <property type="component" value="Unassembled WGS sequence"/>
</dbReference>
<proteinExistence type="predicted"/>
<sequence length="49" mass="5290">MLVDVSAPVNLIPKETSREILFKMAVTTPARLDGYTGVTQAATSREDVP</sequence>
<gene>
    <name evidence="1" type="ORF">FOPG_20177</name>
</gene>
<name>X0HQP2_FUSOX</name>
<reference evidence="1" key="1">
    <citation type="submission" date="2011-11" db="EMBL/GenBank/DDBJ databases">
        <title>The Genome Sequence of Fusarium oxysporum PHW808.</title>
        <authorList>
            <consortium name="The Broad Institute Genome Sequencing Platform"/>
            <person name="Ma L.-J."/>
            <person name="Gale L.R."/>
            <person name="Schwartz D.C."/>
            <person name="Zhou S."/>
            <person name="Corby-Kistler H."/>
            <person name="Young S.K."/>
            <person name="Zeng Q."/>
            <person name="Gargeya S."/>
            <person name="Fitzgerald M."/>
            <person name="Haas B."/>
            <person name="Abouelleil A."/>
            <person name="Alvarado L."/>
            <person name="Arachchi H.M."/>
            <person name="Berlin A."/>
            <person name="Brown A."/>
            <person name="Chapman S.B."/>
            <person name="Chen Z."/>
            <person name="Dunbar C."/>
            <person name="Freedman E."/>
            <person name="Gearin G."/>
            <person name="Goldberg J."/>
            <person name="Griggs A."/>
            <person name="Gujja S."/>
            <person name="Heiman D."/>
            <person name="Howarth C."/>
            <person name="Larson L."/>
            <person name="Lui A."/>
            <person name="MacDonald P.J.P."/>
            <person name="Montmayeur A."/>
            <person name="Murphy C."/>
            <person name="Neiman D."/>
            <person name="Pearson M."/>
            <person name="Priest M."/>
            <person name="Roberts A."/>
            <person name="Saif S."/>
            <person name="Shea T."/>
            <person name="Shenoy N."/>
            <person name="Sisk P."/>
            <person name="Stolte C."/>
            <person name="Sykes S."/>
            <person name="Wortman J."/>
            <person name="Nusbaum C."/>
            <person name="Birren B."/>
        </authorList>
    </citation>
    <scope>NUCLEOTIDE SEQUENCE [LARGE SCALE GENOMIC DNA]</scope>
    <source>
        <strain evidence="1">54008</strain>
    </source>
</reference>
<organism evidence="1">
    <name type="scientific">Fusarium oxysporum f. sp. conglutinans race 2 54008</name>
    <dbReference type="NCBI Taxonomy" id="1089457"/>
    <lineage>
        <taxon>Eukaryota</taxon>
        <taxon>Fungi</taxon>
        <taxon>Dikarya</taxon>
        <taxon>Ascomycota</taxon>
        <taxon>Pezizomycotina</taxon>
        <taxon>Sordariomycetes</taxon>
        <taxon>Hypocreomycetidae</taxon>
        <taxon>Hypocreales</taxon>
        <taxon>Nectriaceae</taxon>
        <taxon>Fusarium</taxon>
        <taxon>Fusarium oxysporum species complex</taxon>
    </lineage>
</organism>
<evidence type="ECO:0000313" key="1">
    <source>
        <dbReference type="EMBL" id="EXL63549.1"/>
    </source>
</evidence>